<dbReference type="PANTHER" id="PTHR31394">
    <property type="entry name" value="TRANSMEMBRANE PROTEIN 199"/>
    <property type="match status" value="1"/>
</dbReference>
<dbReference type="EMBL" id="CAXLJL010000933">
    <property type="protein sequence ID" value="CAL5141838.1"/>
    <property type="molecule type" value="Genomic_DNA"/>
</dbReference>
<dbReference type="InterPro" id="IPR021013">
    <property type="entry name" value="ATPase_Vma12"/>
</dbReference>
<evidence type="ECO:0000313" key="7">
    <source>
        <dbReference type="EMBL" id="CAL5141838.1"/>
    </source>
</evidence>
<feature type="transmembrane region" description="Helical" evidence="6">
    <location>
        <begin position="148"/>
        <end position="169"/>
    </location>
</feature>
<keyword evidence="5 6" id="KW-0472">Membrane</keyword>
<evidence type="ECO:0000256" key="2">
    <source>
        <dbReference type="ARBA" id="ARBA00022692"/>
    </source>
</evidence>
<organism evidence="7 8">
    <name type="scientific">Calicophoron daubneyi</name>
    <name type="common">Rumen fluke</name>
    <name type="synonym">Paramphistomum daubneyi</name>
    <dbReference type="NCBI Taxonomy" id="300641"/>
    <lineage>
        <taxon>Eukaryota</taxon>
        <taxon>Metazoa</taxon>
        <taxon>Spiralia</taxon>
        <taxon>Lophotrochozoa</taxon>
        <taxon>Platyhelminthes</taxon>
        <taxon>Trematoda</taxon>
        <taxon>Digenea</taxon>
        <taxon>Plagiorchiida</taxon>
        <taxon>Pronocephalata</taxon>
        <taxon>Paramphistomoidea</taxon>
        <taxon>Paramphistomidae</taxon>
        <taxon>Calicophoron</taxon>
    </lineage>
</organism>
<proteinExistence type="predicted"/>
<keyword evidence="2 6" id="KW-0812">Transmembrane</keyword>
<evidence type="ECO:0000313" key="8">
    <source>
        <dbReference type="Proteomes" id="UP001497525"/>
    </source>
</evidence>
<gene>
    <name evidence="7" type="ORF">CDAUBV1_LOCUS17142</name>
</gene>
<keyword evidence="4 6" id="KW-1133">Transmembrane helix</keyword>
<evidence type="ECO:0008006" key="9">
    <source>
        <dbReference type="Google" id="ProtNLM"/>
    </source>
</evidence>
<evidence type="ECO:0000256" key="6">
    <source>
        <dbReference type="SAM" id="Phobius"/>
    </source>
</evidence>
<dbReference type="PANTHER" id="PTHR31394:SF1">
    <property type="entry name" value="TRANSMEMBRANE PROTEIN 199"/>
    <property type="match status" value="1"/>
</dbReference>
<evidence type="ECO:0000256" key="1">
    <source>
        <dbReference type="ARBA" id="ARBA00004477"/>
    </source>
</evidence>
<name>A0AAV2U0A2_CALDB</name>
<reference evidence="7" key="1">
    <citation type="submission" date="2024-06" db="EMBL/GenBank/DDBJ databases">
        <authorList>
            <person name="Liu X."/>
            <person name="Lenzi L."/>
            <person name="Haldenby T S."/>
            <person name="Uol C."/>
        </authorList>
    </citation>
    <scope>NUCLEOTIDE SEQUENCE</scope>
</reference>
<comment type="subcellular location">
    <subcellularLocation>
        <location evidence="1">Endoplasmic reticulum membrane</location>
        <topology evidence="1">Multi-pass membrane protein</topology>
    </subcellularLocation>
</comment>
<evidence type="ECO:0000256" key="5">
    <source>
        <dbReference type="ARBA" id="ARBA00023136"/>
    </source>
</evidence>
<dbReference type="Pfam" id="PF11712">
    <property type="entry name" value="Vma12"/>
    <property type="match status" value="1"/>
</dbReference>
<comment type="caution">
    <text evidence="7">The sequence shown here is derived from an EMBL/GenBank/DDBJ whole genome shotgun (WGS) entry which is preliminary data.</text>
</comment>
<protein>
    <recommendedName>
        <fullName evidence="9">Transmembrane protein 199</fullName>
    </recommendedName>
</protein>
<feature type="transmembrane region" description="Helical" evidence="6">
    <location>
        <begin position="181"/>
        <end position="200"/>
    </location>
</feature>
<evidence type="ECO:0000256" key="3">
    <source>
        <dbReference type="ARBA" id="ARBA00022824"/>
    </source>
</evidence>
<dbReference type="GO" id="GO:0070072">
    <property type="term" value="P:vacuolar proton-transporting V-type ATPase complex assembly"/>
    <property type="evidence" value="ECO:0007669"/>
    <property type="project" value="InterPro"/>
</dbReference>
<keyword evidence="3" id="KW-0256">Endoplasmic reticulum</keyword>
<dbReference type="Proteomes" id="UP001497525">
    <property type="component" value="Unassembled WGS sequence"/>
</dbReference>
<evidence type="ECO:0000256" key="4">
    <source>
        <dbReference type="ARBA" id="ARBA00022989"/>
    </source>
</evidence>
<accession>A0AAV2U0A2</accession>
<dbReference type="GO" id="GO:0005789">
    <property type="term" value="C:endoplasmic reticulum membrane"/>
    <property type="evidence" value="ECO:0007669"/>
    <property type="project" value="UniProtKB-SubCell"/>
</dbReference>
<dbReference type="AlphaFoldDB" id="A0AAV2U0A2"/>
<sequence length="210" mass="24321">MNQKTFAGVNLRPSDDLVHFFKICIELEHFPSKLKSEVEPFLKENRDIPFSLLYECHSWMKNQDFTITCDPLWRIFASTTVVLPEPEKPQRHPELDRRVKQLQEKFANRTYNKMIADVGPKLTVPLDKDDGVTICSELKCMNNQLIMVLNFILVVSAGFVFGFFIPEMISHSATVDMSTRLIYGFVVSFIVFFADLYFLVKNVNSIEKAR</sequence>